<dbReference type="Pfam" id="PF00072">
    <property type="entry name" value="Response_reg"/>
    <property type="match status" value="1"/>
</dbReference>
<dbReference type="SUPFAM" id="SSF52172">
    <property type="entry name" value="CheY-like"/>
    <property type="match status" value="1"/>
</dbReference>
<keyword evidence="5" id="KW-1185">Reference proteome</keyword>
<dbReference type="SMART" id="SM00448">
    <property type="entry name" value="REC"/>
    <property type="match status" value="1"/>
</dbReference>
<dbReference type="Proteomes" id="UP000231259">
    <property type="component" value="Unassembled WGS sequence"/>
</dbReference>
<reference evidence="4 5" key="1">
    <citation type="submission" date="2013-09" db="EMBL/GenBank/DDBJ databases">
        <title>Genome sequencing of Phaeobacter antarcticus sp. nov. SM1211.</title>
        <authorList>
            <person name="Zhang X.-Y."/>
            <person name="Liu C."/>
            <person name="Chen X.-L."/>
            <person name="Xie B.-B."/>
            <person name="Qin Q.-L."/>
            <person name="Rong J.-C."/>
            <person name="Zhang Y.-Z."/>
        </authorList>
    </citation>
    <scope>NUCLEOTIDE SEQUENCE [LARGE SCALE GENOMIC DNA]</scope>
    <source>
        <strain evidence="4 5">SM1211</strain>
    </source>
</reference>
<evidence type="ECO:0000256" key="2">
    <source>
        <dbReference type="PROSITE-ProRule" id="PRU00169"/>
    </source>
</evidence>
<name>A0A2G8RJA9_9RHOB</name>
<dbReference type="OrthoDB" id="7831674at2"/>
<keyword evidence="1 2" id="KW-0597">Phosphoprotein</keyword>
<dbReference type="PROSITE" id="PS50110">
    <property type="entry name" value="RESPONSE_REGULATORY"/>
    <property type="match status" value="1"/>
</dbReference>
<evidence type="ECO:0000313" key="4">
    <source>
        <dbReference type="EMBL" id="PIL21640.1"/>
    </source>
</evidence>
<accession>A0A2G8RJA9</accession>
<dbReference type="AlphaFoldDB" id="A0A2G8RJA9"/>
<dbReference type="PANTHER" id="PTHR44591">
    <property type="entry name" value="STRESS RESPONSE REGULATOR PROTEIN 1"/>
    <property type="match status" value="1"/>
</dbReference>
<feature type="modified residue" description="4-aspartylphosphate" evidence="2">
    <location>
        <position position="72"/>
    </location>
</feature>
<dbReference type="InterPro" id="IPR050595">
    <property type="entry name" value="Bact_response_regulator"/>
</dbReference>
<dbReference type="GO" id="GO:0000160">
    <property type="term" value="P:phosphorelay signal transduction system"/>
    <property type="evidence" value="ECO:0007669"/>
    <property type="project" value="InterPro"/>
</dbReference>
<proteinExistence type="predicted"/>
<protein>
    <recommendedName>
        <fullName evidence="3">Response regulatory domain-containing protein</fullName>
    </recommendedName>
</protein>
<dbReference type="CDD" id="cd00156">
    <property type="entry name" value="REC"/>
    <property type="match status" value="1"/>
</dbReference>
<evidence type="ECO:0000259" key="3">
    <source>
        <dbReference type="PROSITE" id="PS50110"/>
    </source>
</evidence>
<gene>
    <name evidence="4" type="ORF">P775_02990</name>
</gene>
<evidence type="ECO:0000313" key="5">
    <source>
        <dbReference type="Proteomes" id="UP000231259"/>
    </source>
</evidence>
<evidence type="ECO:0000256" key="1">
    <source>
        <dbReference type="ARBA" id="ARBA00022553"/>
    </source>
</evidence>
<dbReference type="PANTHER" id="PTHR44591:SF3">
    <property type="entry name" value="RESPONSE REGULATORY DOMAIN-CONTAINING PROTEIN"/>
    <property type="match status" value="1"/>
</dbReference>
<comment type="caution">
    <text evidence="4">The sequence shown here is derived from an EMBL/GenBank/DDBJ whole genome shotgun (WGS) entry which is preliminary data.</text>
</comment>
<dbReference type="Gene3D" id="3.40.50.2300">
    <property type="match status" value="1"/>
</dbReference>
<feature type="domain" description="Response regulatory" evidence="3">
    <location>
        <begin position="23"/>
        <end position="136"/>
    </location>
</feature>
<sequence>MDELEHFDRVCAPTAARPLLGLTLLVVEDSRYACDAIRLMCLRSGARIRRADCLQSARRHLQVYRPSVIIVDMGLPDGSGAELIAELVIATPRVAVILATSGDSFSESVAIAAGADDFLEKPVSSIAFFQNVILSHLPQERRPRGAREVQTEMVHPDPIAYRDDMAHAADILGGDVDGASLDYVARFLSGVAQIAGDAPLSVAAQDLVRSQGQGRNVGATLARVSGLVQDRLADRMAI</sequence>
<dbReference type="InterPro" id="IPR001789">
    <property type="entry name" value="Sig_transdc_resp-reg_receiver"/>
</dbReference>
<organism evidence="4 5">
    <name type="scientific">Puniceibacterium antarcticum</name>
    <dbReference type="NCBI Taxonomy" id="1206336"/>
    <lineage>
        <taxon>Bacteria</taxon>
        <taxon>Pseudomonadati</taxon>
        <taxon>Pseudomonadota</taxon>
        <taxon>Alphaproteobacteria</taxon>
        <taxon>Rhodobacterales</taxon>
        <taxon>Paracoccaceae</taxon>
        <taxon>Puniceibacterium</taxon>
    </lineage>
</organism>
<dbReference type="EMBL" id="AWWI01000027">
    <property type="protein sequence ID" value="PIL21640.1"/>
    <property type="molecule type" value="Genomic_DNA"/>
</dbReference>
<dbReference type="InterPro" id="IPR011006">
    <property type="entry name" value="CheY-like_superfamily"/>
</dbReference>
<dbReference type="RefSeq" id="WP_099909542.1">
    <property type="nucleotide sequence ID" value="NZ_AWWI01000027.1"/>
</dbReference>